<dbReference type="PANTHER" id="PTHR46878:SF1">
    <property type="entry name" value="FORKHEAD BOX PROTEIN M1"/>
    <property type="match status" value="1"/>
</dbReference>
<dbReference type="CDD" id="cd20029">
    <property type="entry name" value="FH_FOXM"/>
    <property type="match status" value="1"/>
</dbReference>
<evidence type="ECO:0000256" key="11">
    <source>
        <dbReference type="ARBA" id="ARBA00072725"/>
    </source>
</evidence>
<proteinExistence type="predicted"/>
<dbReference type="GO" id="GO:0000086">
    <property type="term" value="P:G2/M transition of mitotic cell cycle"/>
    <property type="evidence" value="ECO:0007669"/>
    <property type="project" value="InterPro"/>
</dbReference>
<dbReference type="InterPro" id="IPR001766">
    <property type="entry name" value="Fork_head_dom"/>
</dbReference>
<evidence type="ECO:0000256" key="4">
    <source>
        <dbReference type="ARBA" id="ARBA00023125"/>
    </source>
</evidence>
<evidence type="ECO:0000313" key="15">
    <source>
        <dbReference type="Ensembl" id="ENSECRP00000006347.1"/>
    </source>
</evidence>
<dbReference type="InterPro" id="IPR036388">
    <property type="entry name" value="WH-like_DNA-bd_sf"/>
</dbReference>
<evidence type="ECO:0000256" key="9">
    <source>
        <dbReference type="ARBA" id="ARBA00023306"/>
    </source>
</evidence>
<dbReference type="InterPro" id="IPR030456">
    <property type="entry name" value="TF_fork_head_CS_2"/>
</dbReference>
<keyword evidence="9" id="KW-0131">Cell cycle</keyword>
<feature type="domain" description="Fork-head" evidence="14">
    <location>
        <begin position="231"/>
        <end position="309"/>
    </location>
</feature>
<keyword evidence="5" id="KW-0010">Activator</keyword>
<sequence>MISMKKSPKRPLILKRKKLSLTQREDNASKNEQDSKQGDLVPLRDQKFPDGIRIMDHPSMPNTQVVVIPKTADLQSVIGALTAKGKQCGPQGPNKFILLSSAEGSVGGDRHEISKKLEVQTKRDSQVASDGTDLTLYDTLGMSKIIPEHANSSGGMERNPDEDIQGEIDSSVMDDSLTNIQWLGTMNTDGLPSYTVKKEAAQENISVGSQTKQADVEIRDSHTLKEQQHERPPYSYMAMIQFAINSKKDKKMTLKEIYTWIEEHFPYFRQTAKPGWKNSIRHNLSLHDMFVRETTADGKISFWTIRPGANRCLTLDQVYKPAESSASPPMLTVQICEQKSTPPELTQHQSILKVSEKRMKPLLPRAGPYLIPIQPLLVPPLLMSPTTQLSLHTNQNAVCGLGKTNKKVRIAPKVTAIPSQNPKEMKKDNLPTTPKSQPSLANSSLLSLDKTKSSSRRKQRLVLPIAEEPVILFPESSMFDSGVSSDLSTLQDTQLESPIKKCTFKTPIKGSHPDSSTPSKFSEEDQVLSHHQQAPWKFTPLKKEDENLFEFSPIRTEQCITLPEDTTGFSFSSTPFKDVPFFDSPTNLINSPAMDSLDLPSGSLPESSKPRRCSRELQIGTPGKNRSVTEGLVLDTMNDSLSKILVDVSFTWLEDEELGMGNISWSHLIPELT</sequence>
<evidence type="ECO:0000256" key="12">
    <source>
        <dbReference type="PROSITE-ProRule" id="PRU00089"/>
    </source>
</evidence>
<evidence type="ECO:0000256" key="10">
    <source>
        <dbReference type="ARBA" id="ARBA00053415"/>
    </source>
</evidence>
<comment type="function">
    <text evidence="10">Transcription factor regulating the expression of cell cycle genes essential for DNA replication and mitosis. Plays a role in the control of cell proliferation. Also plays a role in DNA break repair, participating in the DNA damage checkpoint response. Promotes transcription of PHB2.</text>
</comment>
<dbReference type="PRINTS" id="PR00053">
    <property type="entry name" value="FORKHEAD"/>
</dbReference>
<dbReference type="PROSITE" id="PS50039">
    <property type="entry name" value="FORK_HEAD_3"/>
    <property type="match status" value="1"/>
</dbReference>
<keyword evidence="7" id="KW-0234">DNA repair</keyword>
<keyword evidence="4 12" id="KW-0238">DNA-binding</keyword>
<dbReference type="FunFam" id="1.10.10.10:FF:000245">
    <property type="entry name" value="forkhead box protein M1 isoform X2"/>
    <property type="match status" value="1"/>
</dbReference>
<dbReference type="RefSeq" id="XP_028661376.1">
    <property type="nucleotide sequence ID" value="XM_028805543.2"/>
</dbReference>
<dbReference type="GO" id="GO:0006281">
    <property type="term" value="P:DNA repair"/>
    <property type="evidence" value="ECO:0007669"/>
    <property type="project" value="UniProtKB-KW"/>
</dbReference>
<dbReference type="GeneID" id="114654766"/>
<evidence type="ECO:0000256" key="6">
    <source>
        <dbReference type="ARBA" id="ARBA00023163"/>
    </source>
</evidence>
<dbReference type="InterPro" id="IPR042839">
    <property type="entry name" value="FOXM1"/>
</dbReference>
<evidence type="ECO:0000256" key="7">
    <source>
        <dbReference type="ARBA" id="ARBA00023204"/>
    </source>
</evidence>
<dbReference type="GO" id="GO:0005634">
    <property type="term" value="C:nucleus"/>
    <property type="evidence" value="ECO:0007669"/>
    <property type="project" value="UniProtKB-SubCell"/>
</dbReference>
<name>A0A8C4RT41_ERPCA</name>
<evidence type="ECO:0000256" key="3">
    <source>
        <dbReference type="ARBA" id="ARBA00023015"/>
    </source>
</evidence>
<feature type="region of interest" description="Disordered" evidence="13">
    <location>
        <begin position="1"/>
        <end position="44"/>
    </location>
</feature>
<dbReference type="SUPFAM" id="SSF46785">
    <property type="entry name" value="Winged helix' DNA-binding domain"/>
    <property type="match status" value="1"/>
</dbReference>
<dbReference type="InterPro" id="IPR047516">
    <property type="entry name" value="FH_FOXM1"/>
</dbReference>
<evidence type="ECO:0000256" key="2">
    <source>
        <dbReference type="ARBA" id="ARBA00022763"/>
    </source>
</evidence>
<keyword evidence="3" id="KW-0805">Transcription regulation</keyword>
<evidence type="ECO:0000256" key="8">
    <source>
        <dbReference type="ARBA" id="ARBA00023242"/>
    </source>
</evidence>
<keyword evidence="16" id="KW-1185">Reference proteome</keyword>
<evidence type="ECO:0000313" key="16">
    <source>
        <dbReference type="Proteomes" id="UP000694620"/>
    </source>
</evidence>
<dbReference type="GO" id="GO:0003700">
    <property type="term" value="F:DNA-binding transcription factor activity"/>
    <property type="evidence" value="ECO:0007669"/>
    <property type="project" value="InterPro"/>
</dbReference>
<reference evidence="15" key="1">
    <citation type="submission" date="2021-06" db="EMBL/GenBank/DDBJ databases">
        <authorList>
            <consortium name="Wellcome Sanger Institute Data Sharing"/>
        </authorList>
    </citation>
    <scope>NUCLEOTIDE SEQUENCE [LARGE SCALE GENOMIC DNA]</scope>
</reference>
<evidence type="ECO:0000256" key="13">
    <source>
        <dbReference type="SAM" id="MobiDB-lite"/>
    </source>
</evidence>
<comment type="subcellular location">
    <subcellularLocation>
        <location evidence="1 12">Nucleus</location>
    </subcellularLocation>
</comment>
<keyword evidence="2" id="KW-0227">DNA damage</keyword>
<organism evidence="15 16">
    <name type="scientific">Erpetoichthys calabaricus</name>
    <name type="common">Rope fish</name>
    <name type="synonym">Calamoichthys calabaricus</name>
    <dbReference type="NCBI Taxonomy" id="27687"/>
    <lineage>
        <taxon>Eukaryota</taxon>
        <taxon>Metazoa</taxon>
        <taxon>Chordata</taxon>
        <taxon>Craniata</taxon>
        <taxon>Vertebrata</taxon>
        <taxon>Euteleostomi</taxon>
        <taxon>Actinopterygii</taxon>
        <taxon>Polypteriformes</taxon>
        <taxon>Polypteridae</taxon>
        <taxon>Erpetoichthys</taxon>
    </lineage>
</organism>
<feature type="compositionally biased region" description="Basic and acidic residues" evidence="13">
    <location>
        <begin position="23"/>
        <end position="44"/>
    </location>
</feature>
<evidence type="ECO:0000259" key="14">
    <source>
        <dbReference type="PROSITE" id="PS50039"/>
    </source>
</evidence>
<dbReference type="OrthoDB" id="5954824at2759"/>
<keyword evidence="8 12" id="KW-0539">Nucleus</keyword>
<dbReference type="AlphaFoldDB" id="A0A8C4RT41"/>
<evidence type="ECO:0000256" key="5">
    <source>
        <dbReference type="ARBA" id="ARBA00023159"/>
    </source>
</evidence>
<accession>A0A8C4RT41</accession>
<dbReference type="InterPro" id="IPR018122">
    <property type="entry name" value="TF_fork_head_CS_1"/>
</dbReference>
<dbReference type="GO" id="GO:0042127">
    <property type="term" value="P:regulation of cell population proliferation"/>
    <property type="evidence" value="ECO:0007669"/>
    <property type="project" value="TreeGrafter"/>
</dbReference>
<feature type="region of interest" description="Disordered" evidence="13">
    <location>
        <begin position="593"/>
        <end position="612"/>
    </location>
</feature>
<gene>
    <name evidence="15" type="primary">FOXM1</name>
    <name evidence="15" type="synonym">foxm1</name>
</gene>
<reference evidence="15" key="2">
    <citation type="submission" date="2025-08" db="UniProtKB">
        <authorList>
            <consortium name="Ensembl"/>
        </authorList>
    </citation>
    <scope>IDENTIFICATION</scope>
</reference>
<dbReference type="GO" id="GO:0006357">
    <property type="term" value="P:regulation of transcription by RNA polymerase II"/>
    <property type="evidence" value="ECO:0007669"/>
    <property type="project" value="TreeGrafter"/>
</dbReference>
<feature type="compositionally biased region" description="Basic residues" evidence="13">
    <location>
        <begin position="1"/>
        <end position="19"/>
    </location>
</feature>
<protein>
    <recommendedName>
        <fullName evidence="11">Forkhead box protein M1</fullName>
    </recommendedName>
</protein>
<dbReference type="CTD" id="2305"/>
<dbReference type="PANTHER" id="PTHR46878">
    <property type="entry name" value="FORKHEAD BOX PROTEIN M1"/>
    <property type="match status" value="1"/>
</dbReference>
<reference evidence="15" key="3">
    <citation type="submission" date="2025-09" db="UniProtKB">
        <authorList>
            <consortium name="Ensembl"/>
        </authorList>
    </citation>
    <scope>IDENTIFICATION</scope>
</reference>
<dbReference type="SMART" id="SM00339">
    <property type="entry name" value="FH"/>
    <property type="match status" value="1"/>
</dbReference>
<dbReference type="GeneTree" id="ENSGT00940000158804"/>
<dbReference type="Ensembl" id="ENSECRT00000006449.1">
    <property type="protein sequence ID" value="ENSECRP00000006347.1"/>
    <property type="gene ID" value="ENSECRG00000004236.1"/>
</dbReference>
<dbReference type="InterPro" id="IPR036390">
    <property type="entry name" value="WH_DNA-bd_sf"/>
</dbReference>
<dbReference type="Gene3D" id="1.10.10.10">
    <property type="entry name" value="Winged helix-like DNA-binding domain superfamily/Winged helix DNA-binding domain"/>
    <property type="match status" value="1"/>
</dbReference>
<feature type="compositionally biased region" description="Polar residues" evidence="13">
    <location>
        <begin position="430"/>
        <end position="442"/>
    </location>
</feature>
<dbReference type="PROSITE" id="PS00657">
    <property type="entry name" value="FORK_HEAD_1"/>
    <property type="match status" value="1"/>
</dbReference>
<dbReference type="Pfam" id="PF00250">
    <property type="entry name" value="Forkhead"/>
    <property type="match status" value="1"/>
</dbReference>
<evidence type="ECO:0000256" key="1">
    <source>
        <dbReference type="ARBA" id="ARBA00004123"/>
    </source>
</evidence>
<keyword evidence="6" id="KW-0804">Transcription</keyword>
<dbReference type="PROSITE" id="PS00658">
    <property type="entry name" value="FORK_HEAD_2"/>
    <property type="match status" value="1"/>
</dbReference>
<dbReference type="GO" id="GO:0000977">
    <property type="term" value="F:RNA polymerase II transcription regulatory region sequence-specific DNA binding"/>
    <property type="evidence" value="ECO:0007669"/>
    <property type="project" value="TreeGrafter"/>
</dbReference>
<dbReference type="Proteomes" id="UP000694620">
    <property type="component" value="Chromosome 1"/>
</dbReference>
<feature type="region of interest" description="Disordered" evidence="13">
    <location>
        <begin position="413"/>
        <end position="457"/>
    </location>
</feature>
<feature type="DNA-binding region" description="Fork-head" evidence="12">
    <location>
        <begin position="231"/>
        <end position="309"/>
    </location>
</feature>